<reference evidence="2" key="1">
    <citation type="submission" date="2016-11" db="EMBL/GenBank/DDBJ databases">
        <authorList>
            <person name="Varghese N."/>
            <person name="Submissions S."/>
        </authorList>
    </citation>
    <scope>NUCLEOTIDE SEQUENCE [LARGE SCALE GENOMIC DNA]</scope>
    <source>
        <strain evidence="2">DSM 15449</strain>
    </source>
</reference>
<dbReference type="SFLD" id="SFLDF00412">
    <property type="entry name" value="spore_photoproduct_lyase_2"/>
    <property type="match status" value="1"/>
</dbReference>
<dbReference type="STRING" id="1121420.SAMN02746098_04755"/>
<dbReference type="SFLD" id="SFLDG01079">
    <property type="entry name" value="spore_photoproduct_lyase_like"/>
    <property type="match status" value="1"/>
</dbReference>
<dbReference type="GO" id="GO:0051539">
    <property type="term" value="F:4 iron, 4 sulfur cluster binding"/>
    <property type="evidence" value="ECO:0007669"/>
    <property type="project" value="TreeGrafter"/>
</dbReference>
<dbReference type="InterPro" id="IPR049539">
    <property type="entry name" value="SPL"/>
</dbReference>
<dbReference type="Pfam" id="PF20903">
    <property type="entry name" value="SPL"/>
    <property type="match status" value="1"/>
</dbReference>
<dbReference type="RefSeq" id="WP_073032736.1">
    <property type="nucleotide sequence ID" value="NZ_FQXJ01000027.1"/>
</dbReference>
<dbReference type="InterPro" id="IPR007197">
    <property type="entry name" value="rSAM"/>
</dbReference>
<evidence type="ECO:0000313" key="2">
    <source>
        <dbReference type="Proteomes" id="UP000183954"/>
    </source>
</evidence>
<evidence type="ECO:0000313" key="1">
    <source>
        <dbReference type="EMBL" id="SHI85577.1"/>
    </source>
</evidence>
<dbReference type="PANTHER" id="PTHR37822:SF2">
    <property type="entry name" value="SPORE PHOTOPRODUCT LYASE"/>
    <property type="match status" value="1"/>
</dbReference>
<proteinExistence type="predicted"/>
<dbReference type="GO" id="GO:1904047">
    <property type="term" value="F:S-adenosyl-L-methionine binding"/>
    <property type="evidence" value="ECO:0007669"/>
    <property type="project" value="InterPro"/>
</dbReference>
<dbReference type="SFLD" id="SFLDS00029">
    <property type="entry name" value="Radical_SAM"/>
    <property type="match status" value="1"/>
</dbReference>
<dbReference type="SUPFAM" id="SSF102114">
    <property type="entry name" value="Radical SAM enzymes"/>
    <property type="match status" value="1"/>
</dbReference>
<organism evidence="1 2">
    <name type="scientific">Desulfosporosinus lacus DSM 15449</name>
    <dbReference type="NCBI Taxonomy" id="1121420"/>
    <lineage>
        <taxon>Bacteria</taxon>
        <taxon>Bacillati</taxon>
        <taxon>Bacillota</taxon>
        <taxon>Clostridia</taxon>
        <taxon>Eubacteriales</taxon>
        <taxon>Desulfitobacteriaceae</taxon>
        <taxon>Desulfosporosinus</taxon>
    </lineage>
</organism>
<accession>A0A1M6EJA9</accession>
<dbReference type="Proteomes" id="UP000183954">
    <property type="component" value="Unassembled WGS sequence"/>
</dbReference>
<dbReference type="InterPro" id="IPR023897">
    <property type="entry name" value="SPL_firmicutes"/>
</dbReference>
<keyword evidence="1" id="KW-0456">Lyase</keyword>
<dbReference type="InterPro" id="IPR034559">
    <property type="entry name" value="SPL_Clostridia"/>
</dbReference>
<dbReference type="OrthoDB" id="9787095at2"/>
<dbReference type="GO" id="GO:0042601">
    <property type="term" value="C:endospore-forming forespore"/>
    <property type="evidence" value="ECO:0007669"/>
    <property type="project" value="TreeGrafter"/>
</dbReference>
<dbReference type="InterPro" id="IPR058240">
    <property type="entry name" value="rSAM_sf"/>
</dbReference>
<name>A0A1M6EJA9_9FIRM</name>
<keyword evidence="2" id="KW-1185">Reference proteome</keyword>
<dbReference type="NCBIfam" id="TIGR04070">
    <property type="entry name" value="photo_TT_lyase"/>
    <property type="match status" value="1"/>
</dbReference>
<dbReference type="AlphaFoldDB" id="A0A1M6EJA9"/>
<sequence>MSLEFIPTRVFYEPSALDYPLGKTLVEKFCQMGISASPTSSHNRITGIPGNTATTQYREAKRTLVIGVRRSGTFQSCKPSAHYQLPLVTSCPGMCEYCYLATTLGKKPYVRIYVNLEEILGIASKLILERLPEITQFEGAATSDPVPVERYSGALKQAIEFFGRETNGRFRFVTKFTEVDGLLEAKHEGHTRFRFSLNCSEVVKKYEHGTPSPEERIIASGKVLKAGYPLGFIIAPIFRFEGWQDAYRRLLERTSEELVKRAPSGWSSEQLTLEFISHRFTSRAKTNILGVFPNSSLPMEEAERKFKYGQFGYGKYIYQPEELLEMKEFFLKEAKGYFPLAQVEYFI</sequence>
<dbReference type="EMBL" id="FQXJ01000027">
    <property type="protein sequence ID" value="SHI85577.1"/>
    <property type="molecule type" value="Genomic_DNA"/>
</dbReference>
<dbReference type="Gene3D" id="3.40.50.12110">
    <property type="match status" value="1"/>
</dbReference>
<dbReference type="PANTHER" id="PTHR37822">
    <property type="entry name" value="SPORE PHOTOPRODUCT LYASE-RELATED"/>
    <property type="match status" value="1"/>
</dbReference>
<protein>
    <submittedName>
        <fullName evidence="1">Spore photoproduct lyase</fullName>
    </submittedName>
</protein>
<dbReference type="Gene3D" id="3.80.30.30">
    <property type="match status" value="1"/>
</dbReference>
<gene>
    <name evidence="1" type="ORF">SAMN02746098_04755</name>
</gene>
<dbReference type="GO" id="GO:0003913">
    <property type="term" value="F:DNA photolyase activity"/>
    <property type="evidence" value="ECO:0007669"/>
    <property type="project" value="InterPro"/>
</dbReference>